<name>F8A9B0_THEID</name>
<keyword evidence="2" id="KW-0067">ATP-binding</keyword>
<sequence>MPLKSYVLRDHLGIFTIGEMINRSAKVYGPKRALSVYRDGKWQHLTYRELGKRVNLLARALSGLGIKRGQCCAILGPNSPEWGQAYLAITSLGAIAVPIDPALKPHEFKHILEDTETKVVFVATKFLEDILEINEDISLKHIIVLDSPKVSKKKISGFEEFLLEGQKAKGKIKAPKLSDVAAIIYTSGTTGKAKGVMLTHENIMSDVALIYQVVDLVPGNTILSVLPIHHTLECTGGFLLPLYAGLNIYYARSLKSREIIEDLRTAKASVMIGVPLLYQKMLEGIERKIKQAPLPRKTLFKGLLKVVELAERVGKDEEAAKALFAKLREKAGLGHLKYFVCGGAPLPPFVPQKFKRLGIKIIQGYGLTEASPVLTLNPIFRPKATSVGVPIPQVEVKIDNPNESGVGELCFKGPMVMKGYYKNPEATKAVIDDEGFLHTGDLGYVDEEGYVYVCGRAKNVIVTPAGKNVYPEEVEFELDRRPFILESMVYGIPTERGGEEVAAVIVPDYEEIDRHFSGKQLSEEDVRDLIAKEVKRAMENVATYKRVKQFVIWDEELPKTSTRKIKRHHVLPVVLNMAKQAK</sequence>
<proteinExistence type="predicted"/>
<dbReference type="Proteomes" id="UP000006793">
    <property type="component" value="Chromosome"/>
</dbReference>
<protein>
    <submittedName>
        <fullName evidence="6">AMP-dependent synthetase and ligase</fullName>
    </submittedName>
</protein>
<dbReference type="eggNOG" id="COG1022">
    <property type="taxonomic scope" value="Bacteria"/>
</dbReference>
<dbReference type="OrthoDB" id="9803968at2"/>
<accession>F8A9B0</accession>
<dbReference type="InterPro" id="IPR000873">
    <property type="entry name" value="AMP-dep_synth/lig_dom"/>
</dbReference>
<reference evidence="7" key="1">
    <citation type="submission" date="2011-04" db="EMBL/GenBank/DDBJ databases">
        <title>The complete genome of Thermodesulfatator indicus DSM 15286.</title>
        <authorList>
            <person name="Lucas S."/>
            <person name="Copeland A."/>
            <person name="Lapidus A."/>
            <person name="Bruce D."/>
            <person name="Goodwin L."/>
            <person name="Pitluck S."/>
            <person name="Peters L."/>
            <person name="Kyrpides N."/>
            <person name="Mavromatis K."/>
            <person name="Pagani I."/>
            <person name="Ivanova N."/>
            <person name="Saunders L."/>
            <person name="Detter J.C."/>
            <person name="Tapia R."/>
            <person name="Han C."/>
            <person name="Land M."/>
            <person name="Hauser L."/>
            <person name="Markowitz V."/>
            <person name="Cheng J.-F."/>
            <person name="Hugenholtz P."/>
            <person name="Woyke T."/>
            <person name="Wu D."/>
            <person name="Spring S."/>
            <person name="Schroeder M."/>
            <person name="Brambilla E."/>
            <person name="Klenk H.-P."/>
            <person name="Eisen J.A."/>
        </authorList>
    </citation>
    <scope>NUCLEOTIDE SEQUENCE [LARGE SCALE GENOMIC DNA]</scope>
    <source>
        <strain evidence="7">DSM 15286 / JCM 11887 / CIR29812</strain>
    </source>
</reference>
<evidence type="ECO:0000313" key="7">
    <source>
        <dbReference type="Proteomes" id="UP000006793"/>
    </source>
</evidence>
<dbReference type="Gene3D" id="3.30.300.30">
    <property type="match status" value="1"/>
</dbReference>
<evidence type="ECO:0000313" key="6">
    <source>
        <dbReference type="EMBL" id="AEH45496.1"/>
    </source>
</evidence>
<feature type="domain" description="AMP-dependent synthetase/ligase" evidence="4">
    <location>
        <begin position="23"/>
        <end position="421"/>
    </location>
</feature>
<dbReference type="InParanoid" id="F8A9B0"/>
<evidence type="ECO:0000259" key="5">
    <source>
        <dbReference type="Pfam" id="PF13193"/>
    </source>
</evidence>
<feature type="domain" description="AMP-binding enzyme C-terminal" evidence="5">
    <location>
        <begin position="473"/>
        <end position="564"/>
    </location>
</feature>
<dbReference type="KEGG" id="tid:Thein_1636"/>
<dbReference type="SUPFAM" id="SSF56801">
    <property type="entry name" value="Acetyl-CoA synthetase-like"/>
    <property type="match status" value="1"/>
</dbReference>
<dbReference type="RefSeq" id="WP_013908238.1">
    <property type="nucleotide sequence ID" value="NC_015681.1"/>
</dbReference>
<dbReference type="PANTHER" id="PTHR43272">
    <property type="entry name" value="LONG-CHAIN-FATTY-ACID--COA LIGASE"/>
    <property type="match status" value="1"/>
</dbReference>
<comment type="catalytic activity">
    <reaction evidence="3">
        <text>a long-chain fatty acid + ATP + CoA = a long-chain fatty acyl-CoA + AMP + diphosphate</text>
        <dbReference type="Rhea" id="RHEA:15421"/>
        <dbReference type="ChEBI" id="CHEBI:30616"/>
        <dbReference type="ChEBI" id="CHEBI:33019"/>
        <dbReference type="ChEBI" id="CHEBI:57287"/>
        <dbReference type="ChEBI" id="CHEBI:57560"/>
        <dbReference type="ChEBI" id="CHEBI:83139"/>
        <dbReference type="ChEBI" id="CHEBI:456215"/>
        <dbReference type="EC" id="6.2.1.3"/>
    </reaction>
    <physiologicalReaction direction="left-to-right" evidence="3">
        <dbReference type="Rhea" id="RHEA:15422"/>
    </physiologicalReaction>
</comment>
<dbReference type="Gene3D" id="3.40.50.12780">
    <property type="entry name" value="N-terminal domain of ligase-like"/>
    <property type="match status" value="1"/>
</dbReference>
<dbReference type="PATRIC" id="fig|667014.3.peg.1685"/>
<dbReference type="PaxDb" id="667014-Thein_1636"/>
<dbReference type="InterPro" id="IPR042099">
    <property type="entry name" value="ANL_N_sf"/>
</dbReference>
<dbReference type="GO" id="GO:0016020">
    <property type="term" value="C:membrane"/>
    <property type="evidence" value="ECO:0007669"/>
    <property type="project" value="TreeGrafter"/>
</dbReference>
<evidence type="ECO:0000259" key="4">
    <source>
        <dbReference type="Pfam" id="PF00501"/>
    </source>
</evidence>
<dbReference type="InterPro" id="IPR025110">
    <property type="entry name" value="AMP-bd_C"/>
</dbReference>
<dbReference type="Pfam" id="PF13193">
    <property type="entry name" value="AMP-binding_C"/>
    <property type="match status" value="1"/>
</dbReference>
<dbReference type="InterPro" id="IPR045851">
    <property type="entry name" value="AMP-bd_C_sf"/>
</dbReference>
<dbReference type="PROSITE" id="PS00455">
    <property type="entry name" value="AMP_BINDING"/>
    <property type="match status" value="1"/>
</dbReference>
<keyword evidence="1" id="KW-0547">Nucleotide-binding</keyword>
<dbReference type="HOGENOM" id="CLU_000022_59_9_0"/>
<dbReference type="PANTHER" id="PTHR43272:SF33">
    <property type="entry name" value="AMP-BINDING DOMAIN-CONTAINING PROTEIN-RELATED"/>
    <property type="match status" value="1"/>
</dbReference>
<dbReference type="GO" id="GO:0004467">
    <property type="term" value="F:long-chain fatty acid-CoA ligase activity"/>
    <property type="evidence" value="ECO:0007669"/>
    <property type="project" value="UniProtKB-EC"/>
</dbReference>
<keyword evidence="7" id="KW-1185">Reference proteome</keyword>
<evidence type="ECO:0000256" key="1">
    <source>
        <dbReference type="ARBA" id="ARBA00022741"/>
    </source>
</evidence>
<keyword evidence="6" id="KW-0436">Ligase</keyword>
<gene>
    <name evidence="6" type="ordered locus">Thein_1636</name>
</gene>
<dbReference type="InterPro" id="IPR020845">
    <property type="entry name" value="AMP-binding_CS"/>
</dbReference>
<reference evidence="6 7" key="2">
    <citation type="journal article" date="2012" name="Stand. Genomic Sci.">
        <title>Complete genome sequence of the thermophilic sulfate-reducing ocean bacterium Thermodesulfatator indicus type strain (CIR29812(T)).</title>
        <authorList>
            <person name="Anderson I."/>
            <person name="Saunders E."/>
            <person name="Lapidus A."/>
            <person name="Nolan M."/>
            <person name="Lucas S."/>
            <person name="Tice H."/>
            <person name="Del Rio T.G."/>
            <person name="Cheng J.F."/>
            <person name="Han C."/>
            <person name="Tapia R."/>
            <person name="Goodwin L.A."/>
            <person name="Pitluck S."/>
            <person name="Liolios K."/>
            <person name="Mavromatis K."/>
            <person name="Pagani I."/>
            <person name="Ivanova N."/>
            <person name="Mikhailova N."/>
            <person name="Pati A."/>
            <person name="Chen A."/>
            <person name="Palaniappan K."/>
            <person name="Land M."/>
            <person name="Hauser L."/>
            <person name="Jeffries C.D."/>
            <person name="Chang Y.J."/>
            <person name="Brambilla E.M."/>
            <person name="Rohde M."/>
            <person name="Spring S."/>
            <person name="Goker M."/>
            <person name="Detter J.C."/>
            <person name="Woyke T."/>
            <person name="Bristow J."/>
            <person name="Eisen J.A."/>
            <person name="Markowitz V."/>
            <person name="Hugenholtz P."/>
            <person name="Kyrpides N.C."/>
            <person name="Klenk H.P."/>
        </authorList>
    </citation>
    <scope>NUCLEOTIDE SEQUENCE [LARGE SCALE GENOMIC DNA]</scope>
    <source>
        <strain evidence="7">DSM 15286 / JCM 11887 / CIR29812</strain>
    </source>
</reference>
<dbReference type="FunCoup" id="F8A9B0">
    <property type="interactions" value="283"/>
</dbReference>
<dbReference type="Pfam" id="PF00501">
    <property type="entry name" value="AMP-binding"/>
    <property type="match status" value="1"/>
</dbReference>
<dbReference type="AlphaFoldDB" id="F8A9B0"/>
<evidence type="ECO:0000256" key="2">
    <source>
        <dbReference type="ARBA" id="ARBA00022840"/>
    </source>
</evidence>
<dbReference type="GO" id="GO:0005524">
    <property type="term" value="F:ATP binding"/>
    <property type="evidence" value="ECO:0007669"/>
    <property type="project" value="UniProtKB-KW"/>
</dbReference>
<dbReference type="EMBL" id="CP002683">
    <property type="protein sequence ID" value="AEH45496.1"/>
    <property type="molecule type" value="Genomic_DNA"/>
</dbReference>
<dbReference type="STRING" id="667014.Thein_1636"/>
<evidence type="ECO:0000256" key="3">
    <source>
        <dbReference type="ARBA" id="ARBA00024484"/>
    </source>
</evidence>
<organism evidence="6 7">
    <name type="scientific">Thermodesulfatator indicus (strain DSM 15286 / JCM 11887 / CIR29812)</name>
    <dbReference type="NCBI Taxonomy" id="667014"/>
    <lineage>
        <taxon>Bacteria</taxon>
        <taxon>Pseudomonadati</taxon>
        <taxon>Thermodesulfobacteriota</taxon>
        <taxon>Thermodesulfobacteria</taxon>
        <taxon>Thermodesulfobacteriales</taxon>
        <taxon>Thermodesulfatatoraceae</taxon>
        <taxon>Thermodesulfatator</taxon>
    </lineage>
</organism>